<keyword evidence="1" id="KW-0732">Signal</keyword>
<dbReference type="AlphaFoldDB" id="A0A0T7AN71"/>
<proteinExistence type="predicted"/>
<organism evidence="2 3">
    <name type="scientific">Prevotella intermedia</name>
    <dbReference type="NCBI Taxonomy" id="28131"/>
    <lineage>
        <taxon>Bacteria</taxon>
        <taxon>Pseudomonadati</taxon>
        <taxon>Bacteroidota</taxon>
        <taxon>Bacteroidia</taxon>
        <taxon>Bacteroidales</taxon>
        <taxon>Prevotellaceae</taxon>
        <taxon>Prevotella</taxon>
    </lineage>
</organism>
<dbReference type="Proteomes" id="UP000217431">
    <property type="component" value="Chromosome I"/>
</dbReference>
<sequence>MKKVFLLISVCLLSIGHTFAQGKQVTIKAGTIVPLQSVNTVLAREVEEGQTVDFRVSQDVYVNDCCAIPRGTLVKGKVTEARKSSLAGTKGRLCINISGLTLADGNQIFFSNTDVRISGKNRTPLAVVTGLLLWPCIFIPGTKAVMPAGYEVQGTVASTVSVTAE</sequence>
<protein>
    <recommendedName>
        <fullName evidence="4">PEGA domain-containing protein</fullName>
    </recommendedName>
</protein>
<dbReference type="RefSeq" id="WP_144009740.1">
    <property type="nucleotide sequence ID" value="NZ_AP014597.1"/>
</dbReference>
<gene>
    <name evidence="2" type="ORF">PIOMA14_I_1923</name>
</gene>
<name>A0A0T7AN71_PREIN</name>
<evidence type="ECO:0000256" key="1">
    <source>
        <dbReference type="SAM" id="SignalP"/>
    </source>
</evidence>
<evidence type="ECO:0000313" key="2">
    <source>
        <dbReference type="EMBL" id="BAU18431.1"/>
    </source>
</evidence>
<accession>A0A0T7AN71</accession>
<reference evidence="2 3" key="1">
    <citation type="journal article" date="2016" name="DNA Res.">
        <title>The complete genome sequencing of Prevotella intermedia strain OMA14 and a subsequent fine-scale, intra-species genomic comparison reveal an unusual amplification of conjugative and mobile transposons and identify a novel Prevotella-lineage-specific repeat.</title>
        <authorList>
            <person name="Naito M."/>
            <person name="Ogura Y."/>
            <person name="Itoh T."/>
            <person name="Shoji M."/>
            <person name="Okamoto M."/>
            <person name="Hayashi T."/>
            <person name="Nakayama K."/>
        </authorList>
    </citation>
    <scope>NUCLEOTIDE SEQUENCE [LARGE SCALE GENOMIC DNA]</scope>
    <source>
        <strain evidence="2 3">OMA14</strain>
    </source>
</reference>
<dbReference type="EMBL" id="AP014597">
    <property type="protein sequence ID" value="BAU18431.1"/>
    <property type="molecule type" value="Genomic_DNA"/>
</dbReference>
<feature type="signal peptide" evidence="1">
    <location>
        <begin position="1"/>
        <end position="20"/>
    </location>
</feature>
<evidence type="ECO:0000313" key="3">
    <source>
        <dbReference type="Proteomes" id="UP000217431"/>
    </source>
</evidence>
<feature type="chain" id="PRO_5006677903" description="PEGA domain-containing protein" evidence="1">
    <location>
        <begin position="21"/>
        <end position="165"/>
    </location>
</feature>
<evidence type="ECO:0008006" key="4">
    <source>
        <dbReference type="Google" id="ProtNLM"/>
    </source>
</evidence>